<proteinExistence type="predicted"/>
<keyword evidence="3" id="KW-1185">Reference proteome</keyword>
<feature type="region of interest" description="Disordered" evidence="1">
    <location>
        <begin position="98"/>
        <end position="135"/>
    </location>
</feature>
<accession>A0AAD7ENV4</accession>
<evidence type="ECO:0000313" key="3">
    <source>
        <dbReference type="Proteomes" id="UP001218218"/>
    </source>
</evidence>
<dbReference type="Proteomes" id="UP001218218">
    <property type="component" value="Unassembled WGS sequence"/>
</dbReference>
<feature type="compositionally biased region" description="Basic and acidic residues" evidence="1">
    <location>
        <begin position="101"/>
        <end position="134"/>
    </location>
</feature>
<organism evidence="2 3">
    <name type="scientific">Mycena albidolilacea</name>
    <dbReference type="NCBI Taxonomy" id="1033008"/>
    <lineage>
        <taxon>Eukaryota</taxon>
        <taxon>Fungi</taxon>
        <taxon>Dikarya</taxon>
        <taxon>Basidiomycota</taxon>
        <taxon>Agaricomycotina</taxon>
        <taxon>Agaricomycetes</taxon>
        <taxon>Agaricomycetidae</taxon>
        <taxon>Agaricales</taxon>
        <taxon>Marasmiineae</taxon>
        <taxon>Mycenaceae</taxon>
        <taxon>Mycena</taxon>
    </lineage>
</organism>
<protein>
    <submittedName>
        <fullName evidence="2">Uncharacterized protein</fullName>
    </submittedName>
</protein>
<evidence type="ECO:0000313" key="2">
    <source>
        <dbReference type="EMBL" id="KAJ7340572.1"/>
    </source>
</evidence>
<dbReference type="EMBL" id="JARIHO010000026">
    <property type="protein sequence ID" value="KAJ7340572.1"/>
    <property type="molecule type" value="Genomic_DNA"/>
</dbReference>
<dbReference type="AlphaFoldDB" id="A0AAD7ENV4"/>
<evidence type="ECO:0000256" key="1">
    <source>
        <dbReference type="SAM" id="MobiDB-lite"/>
    </source>
</evidence>
<comment type="caution">
    <text evidence="2">The sequence shown here is derived from an EMBL/GenBank/DDBJ whole genome shotgun (WGS) entry which is preliminary data.</text>
</comment>
<sequence length="283" mass="31059">MRRMETNTRKRWREGRGVWGERMEIQRGVEHTGREERRPRTRGGGMQHRLHVALVCSEAKFGKTMLGLEHAALAQAGSSRTNVQLRVGLAWSSRMGRGRRGKEEGVRAEMGRMRGEDGAKGEEGKEGEMSEGGRCKGGSPQGIFVAICINLDVTGISAKKRILTSGKEGDRSFSGSCWFGLHLRTIQAAKDRGTEIGVIKQVGDVELLHVCCPLSTPSAVLDFESSPPAHQLGAIWGFFFLDSDIKASLSARNEYGLGSLNGDKRTISDNPSPKFHRLRGKTV</sequence>
<gene>
    <name evidence="2" type="ORF">DFH08DRAFT_811789</name>
</gene>
<name>A0AAD7ENV4_9AGAR</name>
<reference evidence="2" key="1">
    <citation type="submission" date="2023-03" db="EMBL/GenBank/DDBJ databases">
        <title>Massive genome expansion in bonnet fungi (Mycena s.s.) driven by repeated elements and novel gene families across ecological guilds.</title>
        <authorList>
            <consortium name="Lawrence Berkeley National Laboratory"/>
            <person name="Harder C.B."/>
            <person name="Miyauchi S."/>
            <person name="Viragh M."/>
            <person name="Kuo A."/>
            <person name="Thoen E."/>
            <person name="Andreopoulos B."/>
            <person name="Lu D."/>
            <person name="Skrede I."/>
            <person name="Drula E."/>
            <person name="Henrissat B."/>
            <person name="Morin E."/>
            <person name="Kohler A."/>
            <person name="Barry K."/>
            <person name="LaButti K."/>
            <person name="Morin E."/>
            <person name="Salamov A."/>
            <person name="Lipzen A."/>
            <person name="Mereny Z."/>
            <person name="Hegedus B."/>
            <person name="Baldrian P."/>
            <person name="Stursova M."/>
            <person name="Weitz H."/>
            <person name="Taylor A."/>
            <person name="Grigoriev I.V."/>
            <person name="Nagy L.G."/>
            <person name="Martin F."/>
            <person name="Kauserud H."/>
        </authorList>
    </citation>
    <scope>NUCLEOTIDE SEQUENCE</scope>
    <source>
        <strain evidence="2">CBHHK002</strain>
    </source>
</reference>